<protein>
    <submittedName>
        <fullName evidence="5">Methyltetrahydrofolate--corrinoid iron-sulfur protein Co-methyltransferase</fullName>
    </submittedName>
</protein>
<dbReference type="GO" id="GO:0042558">
    <property type="term" value="P:pteridine-containing compound metabolic process"/>
    <property type="evidence" value="ECO:0007669"/>
    <property type="project" value="InterPro"/>
</dbReference>
<reference evidence="5 6" key="1">
    <citation type="submission" date="2016-10" db="EMBL/GenBank/DDBJ databases">
        <authorList>
            <person name="de Groot N.N."/>
        </authorList>
    </citation>
    <scope>NUCLEOTIDE SEQUENCE [LARGE SCALE GENOMIC DNA]</scope>
    <source>
        <strain evidence="5 6">SLAS-1</strain>
    </source>
</reference>
<proteinExistence type="inferred from homology"/>
<organism evidence="5 6">
    <name type="scientific">Halarsenatibacter silvermanii</name>
    <dbReference type="NCBI Taxonomy" id="321763"/>
    <lineage>
        <taxon>Bacteria</taxon>
        <taxon>Bacillati</taxon>
        <taxon>Bacillota</taxon>
        <taxon>Clostridia</taxon>
        <taxon>Halanaerobiales</taxon>
        <taxon>Halarsenatibacteraceae</taxon>
        <taxon>Halarsenatibacter</taxon>
    </lineage>
</organism>
<dbReference type="AlphaFoldDB" id="A0A1G9H546"/>
<dbReference type="InterPro" id="IPR050554">
    <property type="entry name" value="Met_Synthase/Corrinoid"/>
</dbReference>
<dbReference type="Gene3D" id="3.20.20.20">
    <property type="entry name" value="Dihydropteroate synthase-like"/>
    <property type="match status" value="1"/>
</dbReference>
<dbReference type="STRING" id="321763.SAMN04488692_101102"/>
<dbReference type="RefSeq" id="WP_089757600.1">
    <property type="nucleotide sequence ID" value="NZ_FNGO01000001.1"/>
</dbReference>
<dbReference type="Proteomes" id="UP000199476">
    <property type="component" value="Unassembled WGS sequence"/>
</dbReference>
<evidence type="ECO:0000256" key="3">
    <source>
        <dbReference type="ARBA" id="ARBA00022679"/>
    </source>
</evidence>
<keyword evidence="2 5" id="KW-0489">Methyltransferase</keyword>
<evidence type="ECO:0000256" key="2">
    <source>
        <dbReference type="ARBA" id="ARBA00022603"/>
    </source>
</evidence>
<evidence type="ECO:0000313" key="6">
    <source>
        <dbReference type="Proteomes" id="UP000199476"/>
    </source>
</evidence>
<comment type="similarity">
    <text evidence="1">Belongs to the vitamin-B12 dependent methionine synthase family.</text>
</comment>
<name>A0A1G9H546_9FIRM</name>
<evidence type="ECO:0000313" key="5">
    <source>
        <dbReference type="EMBL" id="SDL07995.1"/>
    </source>
</evidence>
<keyword evidence="6" id="KW-1185">Reference proteome</keyword>
<dbReference type="GO" id="GO:0008705">
    <property type="term" value="F:methionine synthase activity"/>
    <property type="evidence" value="ECO:0007669"/>
    <property type="project" value="TreeGrafter"/>
</dbReference>
<keyword evidence="3 5" id="KW-0808">Transferase</keyword>
<dbReference type="PANTHER" id="PTHR45833">
    <property type="entry name" value="METHIONINE SYNTHASE"/>
    <property type="match status" value="1"/>
</dbReference>
<accession>A0A1G9H546</accession>
<evidence type="ECO:0000256" key="1">
    <source>
        <dbReference type="ARBA" id="ARBA00010398"/>
    </source>
</evidence>
<sequence length="265" mass="29664">MIIIGERINGQFTDVEEAIQDRDEEVIKDLAQRQVECGADYLDVNVGTSVPSHEREEAMLWLIDAVQEAVDAPICIDSPRQPVIEAGLERVEKPPIINSCQADMDELDTYMNMAMEYDSGLIALTMDKDGVPNDDQKRVALAGNIVMKARELDFDFDDLFVDPIVLPVSATQTQPGFLLEAMQQMQNLSDPLPHFNVGLSNISSNTKHNELINRTYMVMCIAHGVDTAIVNPMDEELMDAIITAEILLNEHIYNDDYLSAYRSSK</sequence>
<evidence type="ECO:0000259" key="4">
    <source>
        <dbReference type="PROSITE" id="PS50972"/>
    </source>
</evidence>
<gene>
    <name evidence="5" type="ORF">SAMN04488692_101102</name>
</gene>
<dbReference type="SUPFAM" id="SSF51717">
    <property type="entry name" value="Dihydropteroate synthetase-like"/>
    <property type="match status" value="1"/>
</dbReference>
<dbReference type="GO" id="GO:0005829">
    <property type="term" value="C:cytosol"/>
    <property type="evidence" value="ECO:0007669"/>
    <property type="project" value="TreeGrafter"/>
</dbReference>
<dbReference type="OrthoDB" id="358252at2"/>
<feature type="domain" description="Pterin-binding" evidence="4">
    <location>
        <begin position="1"/>
        <end position="248"/>
    </location>
</feature>
<dbReference type="InterPro" id="IPR000489">
    <property type="entry name" value="Pterin-binding_dom"/>
</dbReference>
<dbReference type="InterPro" id="IPR011005">
    <property type="entry name" value="Dihydropteroate_synth-like_sf"/>
</dbReference>
<dbReference type="EMBL" id="FNGO01000001">
    <property type="protein sequence ID" value="SDL07995.1"/>
    <property type="molecule type" value="Genomic_DNA"/>
</dbReference>
<dbReference type="NCBIfam" id="NF005719">
    <property type="entry name" value="PRK07535.1"/>
    <property type="match status" value="1"/>
</dbReference>
<dbReference type="GO" id="GO:0032259">
    <property type="term" value="P:methylation"/>
    <property type="evidence" value="ECO:0007669"/>
    <property type="project" value="UniProtKB-KW"/>
</dbReference>
<dbReference type="Pfam" id="PF00809">
    <property type="entry name" value="Pterin_bind"/>
    <property type="match status" value="1"/>
</dbReference>
<dbReference type="PROSITE" id="PS50972">
    <property type="entry name" value="PTERIN_BINDING"/>
    <property type="match status" value="1"/>
</dbReference>